<name>A0A5C5XRU7_9PLAN</name>
<evidence type="ECO:0000313" key="2">
    <source>
        <dbReference type="EMBL" id="TWT65570.1"/>
    </source>
</evidence>
<feature type="compositionally biased region" description="Polar residues" evidence="1">
    <location>
        <begin position="1"/>
        <end position="11"/>
    </location>
</feature>
<sequence length="71" mass="7811">MNLNTAETTRSLLHPPTGRVEPERGEGRVILHTLPGILSLNPGLPTEHEGESKHRSARSRRVAVPNVRTRG</sequence>
<evidence type="ECO:0000313" key="3">
    <source>
        <dbReference type="Proteomes" id="UP000317238"/>
    </source>
</evidence>
<comment type="caution">
    <text evidence="2">The sequence shown here is derived from an EMBL/GenBank/DDBJ whole genome shotgun (WGS) entry which is preliminary data.</text>
</comment>
<dbReference type="Proteomes" id="UP000317238">
    <property type="component" value="Unassembled WGS sequence"/>
</dbReference>
<dbReference type="AlphaFoldDB" id="A0A5C5XRU7"/>
<proteinExistence type="predicted"/>
<reference evidence="2 3" key="1">
    <citation type="submission" date="2019-02" db="EMBL/GenBank/DDBJ databases">
        <title>Deep-cultivation of Planctomycetes and their phenomic and genomic characterization uncovers novel biology.</title>
        <authorList>
            <person name="Wiegand S."/>
            <person name="Jogler M."/>
            <person name="Boedeker C."/>
            <person name="Pinto D."/>
            <person name="Vollmers J."/>
            <person name="Rivas-Marin E."/>
            <person name="Kohn T."/>
            <person name="Peeters S.H."/>
            <person name="Heuer A."/>
            <person name="Rast P."/>
            <person name="Oberbeckmann S."/>
            <person name="Bunk B."/>
            <person name="Jeske O."/>
            <person name="Meyerdierks A."/>
            <person name="Storesund J.E."/>
            <person name="Kallscheuer N."/>
            <person name="Luecker S."/>
            <person name="Lage O.M."/>
            <person name="Pohl T."/>
            <person name="Merkel B.J."/>
            <person name="Hornburger P."/>
            <person name="Mueller R.-W."/>
            <person name="Bruemmer F."/>
            <person name="Labrenz M."/>
            <person name="Spormann A.M."/>
            <person name="Op Den Camp H."/>
            <person name="Overmann J."/>
            <person name="Amann R."/>
            <person name="Jetten M.S.M."/>
            <person name="Mascher T."/>
            <person name="Medema M.H."/>
            <person name="Devos D.P."/>
            <person name="Kaster A.-K."/>
            <person name="Ovreas L."/>
            <person name="Rohde M."/>
            <person name="Galperin M.Y."/>
            <person name="Jogler C."/>
        </authorList>
    </citation>
    <scope>NUCLEOTIDE SEQUENCE [LARGE SCALE GENOMIC DNA]</scope>
    <source>
        <strain evidence="2 3">Pan14r</strain>
    </source>
</reference>
<dbReference type="EMBL" id="SJPL01000002">
    <property type="protein sequence ID" value="TWT65570.1"/>
    <property type="molecule type" value="Genomic_DNA"/>
</dbReference>
<evidence type="ECO:0000256" key="1">
    <source>
        <dbReference type="SAM" id="MobiDB-lite"/>
    </source>
</evidence>
<organism evidence="2 3">
    <name type="scientific">Crateriforma conspicua</name>
    <dbReference type="NCBI Taxonomy" id="2527996"/>
    <lineage>
        <taxon>Bacteria</taxon>
        <taxon>Pseudomonadati</taxon>
        <taxon>Planctomycetota</taxon>
        <taxon>Planctomycetia</taxon>
        <taxon>Planctomycetales</taxon>
        <taxon>Planctomycetaceae</taxon>
        <taxon>Crateriforma</taxon>
    </lineage>
</organism>
<feature type="region of interest" description="Disordered" evidence="1">
    <location>
        <begin position="39"/>
        <end position="71"/>
    </location>
</feature>
<keyword evidence="3" id="KW-1185">Reference proteome</keyword>
<accession>A0A5C5XRU7</accession>
<protein>
    <submittedName>
        <fullName evidence="2">Uncharacterized protein</fullName>
    </submittedName>
</protein>
<gene>
    <name evidence="2" type="ORF">Pan14r_51170</name>
</gene>
<feature type="region of interest" description="Disordered" evidence="1">
    <location>
        <begin position="1"/>
        <end position="27"/>
    </location>
</feature>